<dbReference type="GO" id="GO:0046983">
    <property type="term" value="F:protein dimerization activity"/>
    <property type="evidence" value="ECO:0007669"/>
    <property type="project" value="InterPro"/>
</dbReference>
<accession>A0AAV0XQZ1</accession>
<reference evidence="3 4" key="1">
    <citation type="submission" date="2023-01" db="EMBL/GenBank/DDBJ databases">
        <authorList>
            <person name="Whitehead M."/>
        </authorList>
    </citation>
    <scope>NUCLEOTIDE SEQUENCE [LARGE SCALE GENOMIC DNA]</scope>
</reference>
<organism evidence="3 4">
    <name type="scientific">Macrosiphum euphorbiae</name>
    <name type="common">potato aphid</name>
    <dbReference type="NCBI Taxonomy" id="13131"/>
    <lineage>
        <taxon>Eukaryota</taxon>
        <taxon>Metazoa</taxon>
        <taxon>Ecdysozoa</taxon>
        <taxon>Arthropoda</taxon>
        <taxon>Hexapoda</taxon>
        <taxon>Insecta</taxon>
        <taxon>Pterygota</taxon>
        <taxon>Neoptera</taxon>
        <taxon>Paraneoptera</taxon>
        <taxon>Hemiptera</taxon>
        <taxon>Sternorrhyncha</taxon>
        <taxon>Aphidomorpha</taxon>
        <taxon>Aphidoidea</taxon>
        <taxon>Aphididae</taxon>
        <taxon>Macrosiphini</taxon>
        <taxon>Macrosiphum</taxon>
    </lineage>
</organism>
<dbReference type="Proteomes" id="UP001160148">
    <property type="component" value="Unassembled WGS sequence"/>
</dbReference>
<dbReference type="InterPro" id="IPR012337">
    <property type="entry name" value="RNaseH-like_sf"/>
</dbReference>
<keyword evidence="4" id="KW-1185">Reference proteome</keyword>
<dbReference type="AlphaFoldDB" id="A0AAV0XQZ1"/>
<sequence>MHSPPTSLVTQPFCNWKHAISIFNNHQNNEYHKFSKLKAVEFSKIIDQKQNDVIVQMHKRNEKEIKNNREVLKTIIKTIELCGRQGLALRGGHDFGELSLNTPIKNDGNFRSLLRYRIESGDNLLLNHIQNCNKNASYISANVQNDIVSVISEYMQHYICEKIRKEKYFTILADETTDISHVEQFSLCIRYLEKSSNFEKDNTYIIREDFLQFVPVHSTVGSELANTIISTLTSLGLNLKNARGQGYDGAANMRSAFRGVQAVIMKQFPKALYTHCFAHCLNLCLNDASKVQQVRNALGVVQEVSACFRASAKRSTVLRKKLESKSFSGLKKFCETRWVERHESILILVEGFIEIISALEELMSIEHDKAVFPLHKSMCNFNFIITICILEKVLGITYFISKYLQTENIDLSIAIESVELTIQKLQDLRTEETFFSIFHRACEIAKEVGTSPTIPRVVGTQKHRENYAILNNDHVSYYRQSLYYPYLDDILASFNERFKMNSNIFISLSSLLPSKIGNLSFSDIQPAIDFYEEDLRSNNQNIHMDLLKNEFEFWKQKWSNEENNLPKNALDTLSKCPEDLFPHINILLKLLAILPVSTASVERSFSSLKRIKTYLRNSTGEARLNGLALMNIHRDIQIDTDAILNMFASKKERRLDFKL</sequence>
<dbReference type="PANTHER" id="PTHR46289:SF17">
    <property type="entry name" value="HAT C-TERMINAL DIMERISATION DOMAIN-CONTAINING PROTEIN"/>
    <property type="match status" value="1"/>
</dbReference>
<dbReference type="Pfam" id="PF05699">
    <property type="entry name" value="Dimer_Tnp_hAT"/>
    <property type="match status" value="1"/>
</dbReference>
<dbReference type="PANTHER" id="PTHR46289">
    <property type="entry name" value="52 KDA REPRESSOR OF THE INHIBITOR OF THE PROTEIN KINASE-LIKE PROTEIN-RELATED"/>
    <property type="match status" value="1"/>
</dbReference>
<evidence type="ECO:0008006" key="5">
    <source>
        <dbReference type="Google" id="ProtNLM"/>
    </source>
</evidence>
<evidence type="ECO:0000259" key="2">
    <source>
        <dbReference type="Pfam" id="PF14291"/>
    </source>
</evidence>
<comment type="caution">
    <text evidence="3">The sequence shown here is derived from an EMBL/GenBank/DDBJ whole genome shotgun (WGS) entry which is preliminary data.</text>
</comment>
<gene>
    <name evidence="3" type="ORF">MEUPH1_LOCUS25083</name>
</gene>
<feature type="domain" description="DUF4371" evidence="2">
    <location>
        <begin position="7"/>
        <end position="259"/>
    </location>
</feature>
<dbReference type="InterPro" id="IPR008906">
    <property type="entry name" value="HATC_C_dom"/>
</dbReference>
<protein>
    <recommendedName>
        <fullName evidence="5">Repressor of the inhibitor of the protein kinase</fullName>
    </recommendedName>
</protein>
<dbReference type="InterPro" id="IPR052958">
    <property type="entry name" value="IFN-induced_PKR_regulator"/>
</dbReference>
<dbReference type="EMBL" id="CARXXK010000683">
    <property type="protein sequence ID" value="CAI6371029.1"/>
    <property type="molecule type" value="Genomic_DNA"/>
</dbReference>
<dbReference type="SUPFAM" id="SSF53098">
    <property type="entry name" value="Ribonuclease H-like"/>
    <property type="match status" value="1"/>
</dbReference>
<dbReference type="InterPro" id="IPR025398">
    <property type="entry name" value="DUF4371"/>
</dbReference>
<feature type="domain" description="HAT C-terminal dimerisation" evidence="1">
    <location>
        <begin position="569"/>
        <end position="635"/>
    </location>
</feature>
<evidence type="ECO:0000259" key="1">
    <source>
        <dbReference type="Pfam" id="PF05699"/>
    </source>
</evidence>
<proteinExistence type="predicted"/>
<evidence type="ECO:0000313" key="3">
    <source>
        <dbReference type="EMBL" id="CAI6371029.1"/>
    </source>
</evidence>
<evidence type="ECO:0000313" key="4">
    <source>
        <dbReference type="Proteomes" id="UP001160148"/>
    </source>
</evidence>
<dbReference type="Pfam" id="PF14291">
    <property type="entry name" value="DUF4371"/>
    <property type="match status" value="1"/>
</dbReference>
<name>A0AAV0XQZ1_9HEMI</name>